<keyword evidence="6 8" id="KW-0408">Iron</keyword>
<gene>
    <name evidence="9" type="ORF">IMSHALPRED_009386</name>
</gene>
<keyword evidence="10" id="KW-1185">Reference proteome</keyword>
<organism evidence="9 10">
    <name type="scientific">Imshaugia aleurites</name>
    <dbReference type="NCBI Taxonomy" id="172621"/>
    <lineage>
        <taxon>Eukaryota</taxon>
        <taxon>Fungi</taxon>
        <taxon>Dikarya</taxon>
        <taxon>Ascomycota</taxon>
        <taxon>Pezizomycotina</taxon>
        <taxon>Lecanoromycetes</taxon>
        <taxon>OSLEUM clade</taxon>
        <taxon>Lecanoromycetidae</taxon>
        <taxon>Lecanorales</taxon>
        <taxon>Lecanorineae</taxon>
        <taxon>Parmeliaceae</taxon>
        <taxon>Imshaugia</taxon>
    </lineage>
</organism>
<evidence type="ECO:0000256" key="5">
    <source>
        <dbReference type="ARBA" id="ARBA00023002"/>
    </source>
</evidence>
<evidence type="ECO:0000256" key="2">
    <source>
        <dbReference type="ARBA" id="ARBA00010617"/>
    </source>
</evidence>
<evidence type="ECO:0008006" key="11">
    <source>
        <dbReference type="Google" id="ProtNLM"/>
    </source>
</evidence>
<dbReference type="SUPFAM" id="SSF48264">
    <property type="entry name" value="Cytochrome P450"/>
    <property type="match status" value="1"/>
</dbReference>
<dbReference type="InterPro" id="IPR036396">
    <property type="entry name" value="Cyt_P450_sf"/>
</dbReference>
<dbReference type="PANTHER" id="PTHR46300">
    <property type="entry name" value="P450, PUTATIVE (EUROFUNG)-RELATED-RELATED"/>
    <property type="match status" value="1"/>
</dbReference>
<dbReference type="GO" id="GO:0004497">
    <property type="term" value="F:monooxygenase activity"/>
    <property type="evidence" value="ECO:0007669"/>
    <property type="project" value="UniProtKB-KW"/>
</dbReference>
<dbReference type="PRINTS" id="PR00463">
    <property type="entry name" value="EP450I"/>
</dbReference>
<accession>A0A8H3FZK0</accession>
<evidence type="ECO:0000313" key="10">
    <source>
        <dbReference type="Proteomes" id="UP000664534"/>
    </source>
</evidence>
<dbReference type="PRINTS" id="PR00385">
    <property type="entry name" value="P450"/>
</dbReference>
<comment type="similarity">
    <text evidence="2">Belongs to the cytochrome P450 family.</text>
</comment>
<protein>
    <recommendedName>
        <fullName evidence="11">Cytochrome P450</fullName>
    </recommendedName>
</protein>
<evidence type="ECO:0000256" key="4">
    <source>
        <dbReference type="ARBA" id="ARBA00022723"/>
    </source>
</evidence>
<dbReference type="InterPro" id="IPR050364">
    <property type="entry name" value="Cytochrome_P450_fung"/>
</dbReference>
<dbReference type="EMBL" id="CAJPDT010000071">
    <property type="protein sequence ID" value="CAF9933541.1"/>
    <property type="molecule type" value="Genomic_DNA"/>
</dbReference>
<evidence type="ECO:0000256" key="1">
    <source>
        <dbReference type="ARBA" id="ARBA00001971"/>
    </source>
</evidence>
<dbReference type="PANTHER" id="PTHR46300:SF7">
    <property type="entry name" value="P450, PUTATIVE (EUROFUNG)-RELATED"/>
    <property type="match status" value="1"/>
</dbReference>
<dbReference type="GO" id="GO:0005506">
    <property type="term" value="F:iron ion binding"/>
    <property type="evidence" value="ECO:0007669"/>
    <property type="project" value="InterPro"/>
</dbReference>
<dbReference type="PROSITE" id="PS00086">
    <property type="entry name" value="CYTOCHROME_P450"/>
    <property type="match status" value="1"/>
</dbReference>
<feature type="binding site" description="axial binding residue" evidence="8">
    <location>
        <position position="375"/>
    </location>
    <ligand>
        <name>heme</name>
        <dbReference type="ChEBI" id="CHEBI:30413"/>
    </ligand>
    <ligandPart>
        <name>Fe</name>
        <dbReference type="ChEBI" id="CHEBI:18248"/>
    </ligandPart>
</feature>
<dbReference type="GO" id="GO:0016705">
    <property type="term" value="F:oxidoreductase activity, acting on paired donors, with incorporation or reduction of molecular oxygen"/>
    <property type="evidence" value="ECO:0007669"/>
    <property type="project" value="InterPro"/>
</dbReference>
<dbReference type="InterPro" id="IPR002401">
    <property type="entry name" value="Cyt_P450_E_grp-I"/>
</dbReference>
<dbReference type="OrthoDB" id="2789670at2759"/>
<evidence type="ECO:0000313" key="9">
    <source>
        <dbReference type="EMBL" id="CAF9933541.1"/>
    </source>
</evidence>
<dbReference type="Pfam" id="PF00067">
    <property type="entry name" value="p450"/>
    <property type="match status" value="1"/>
</dbReference>
<dbReference type="Proteomes" id="UP000664534">
    <property type="component" value="Unassembled WGS sequence"/>
</dbReference>
<dbReference type="InterPro" id="IPR001128">
    <property type="entry name" value="Cyt_P450"/>
</dbReference>
<keyword evidence="7" id="KW-0503">Monooxygenase</keyword>
<evidence type="ECO:0000256" key="8">
    <source>
        <dbReference type="PIRSR" id="PIRSR602401-1"/>
    </source>
</evidence>
<dbReference type="InterPro" id="IPR017972">
    <property type="entry name" value="Cyt_P450_CS"/>
</dbReference>
<evidence type="ECO:0000256" key="6">
    <source>
        <dbReference type="ARBA" id="ARBA00023004"/>
    </source>
</evidence>
<dbReference type="Gene3D" id="1.10.630.10">
    <property type="entry name" value="Cytochrome P450"/>
    <property type="match status" value="1"/>
</dbReference>
<dbReference type="CDD" id="cd11065">
    <property type="entry name" value="CYP64-like"/>
    <property type="match status" value="1"/>
</dbReference>
<reference evidence="9" key="1">
    <citation type="submission" date="2021-03" db="EMBL/GenBank/DDBJ databases">
        <authorList>
            <person name="Tagirdzhanova G."/>
        </authorList>
    </citation>
    <scope>NUCLEOTIDE SEQUENCE</scope>
</reference>
<keyword evidence="4 8" id="KW-0479">Metal-binding</keyword>
<dbReference type="GO" id="GO:0020037">
    <property type="term" value="F:heme binding"/>
    <property type="evidence" value="ECO:0007669"/>
    <property type="project" value="InterPro"/>
</dbReference>
<name>A0A8H3FZK0_9LECA</name>
<comment type="cofactor">
    <cofactor evidence="1 8">
        <name>heme</name>
        <dbReference type="ChEBI" id="CHEBI:30413"/>
    </cofactor>
</comment>
<comment type="caution">
    <text evidence="9">The sequence shown here is derived from an EMBL/GenBank/DDBJ whole genome shotgun (WGS) entry which is preliminary data.</text>
</comment>
<evidence type="ECO:0000256" key="7">
    <source>
        <dbReference type="ARBA" id="ARBA00023033"/>
    </source>
</evidence>
<sequence>MHLSAAGRDIIVLSSPEHIHELLNNRAAIYSDRPILPMVGQLVGFDQGVTMAQEGKWHREVRKLFATSLNSSAVKGVRRLQEEETLRFLSRLQNRPDELRTHIRHFSSSLVLRIAYGYITEEDDDPMVATATQALTAVSIAAQPGRWLVDIFPSLMYLPSWLPGAGFKRQAAAWRKHLTAFYKSGFEWVESRMAEGKAPPSHLADRLANVSPTDAETRDLLLHSSVAMYGGGSDTMSSTLATFFLYMILYPEVQRKAQQEIDSVISAHRLPTTTDRTRLPYVNAILKECLRILPVTPLGAPHCLRQEDSYLSYRIPQNSVVYANIWGIMHNPRIFEDPHTFSPERHLRPQFDLDPAAKRMHDPSTYAFGFGRRACPGQYLAEPTIFLAIAATLAVFEIRNAPGQDMPIIDCTTGAFAHPTEFGYHSATGVSFDPERPPQDLSVDFRYTKGGMMSKYDVWSAITESIAGVGQLVWNGQVVGSMKMSVSPNVEVRFVSSVEPPRYQTKTIMWTLVEAFDYYNSQQHYANCFLKTHIGRGPAAQTLGVASIKSTLSTLPVLQTNSSALTLANETSFEPSSSTLALSTSTQTSSNQSLLSSSLHVDTDLSLYLEYLKPSAAINDKAFFGLIINVLVFAAQHDPKSAPCGTVQAYNSMENYTFIVGPTSGAARTNLPWSIAIAAIGFLPSEMMRHEGRWAELTGRIKLGGTWVGKILILKGDHRVPSAASCGVGWSGDEDGRDSF</sequence>
<proteinExistence type="inferred from homology"/>
<keyword evidence="3 8" id="KW-0349">Heme</keyword>
<dbReference type="AlphaFoldDB" id="A0A8H3FZK0"/>
<keyword evidence="5" id="KW-0560">Oxidoreductase</keyword>
<evidence type="ECO:0000256" key="3">
    <source>
        <dbReference type="ARBA" id="ARBA00022617"/>
    </source>
</evidence>